<evidence type="ECO:0000313" key="2">
    <source>
        <dbReference type="EMBL" id="TFH96182.1"/>
    </source>
</evidence>
<proteinExistence type="predicted"/>
<dbReference type="SMART" id="SM00850">
    <property type="entry name" value="LytTR"/>
    <property type="match status" value="1"/>
</dbReference>
<keyword evidence="3" id="KW-1185">Reference proteome</keyword>
<dbReference type="Pfam" id="PF04397">
    <property type="entry name" value="LytTR"/>
    <property type="match status" value="1"/>
</dbReference>
<dbReference type="Gene3D" id="2.40.50.1020">
    <property type="entry name" value="LytTr DNA-binding domain"/>
    <property type="match status" value="1"/>
</dbReference>
<organism evidence="2 3">
    <name type="scientific">Porphyromonas levii</name>
    <dbReference type="NCBI Taxonomy" id="28114"/>
    <lineage>
        <taxon>Bacteria</taxon>
        <taxon>Pseudomonadati</taxon>
        <taxon>Bacteroidota</taxon>
        <taxon>Bacteroidia</taxon>
        <taxon>Bacteroidales</taxon>
        <taxon>Porphyromonadaceae</taxon>
        <taxon>Porphyromonas</taxon>
    </lineage>
</organism>
<dbReference type="AlphaFoldDB" id="A0A4Y8WR50"/>
<gene>
    <name evidence="2" type="ORF">E4P47_02915</name>
</gene>
<accession>A0A4Y8WR50</accession>
<reference evidence="2 3" key="1">
    <citation type="submission" date="2019-03" db="EMBL/GenBank/DDBJ databases">
        <title>Porphyromonas levii Isolated from the Uterus of Dairy Cows.</title>
        <authorList>
            <person name="Francis A.M."/>
        </authorList>
    </citation>
    <scope>NUCLEOTIDE SEQUENCE [LARGE SCALE GENOMIC DNA]</scope>
    <source>
        <strain evidence="2 3">AF5678</strain>
    </source>
</reference>
<feature type="domain" description="HTH LytTR-type" evidence="1">
    <location>
        <begin position="1"/>
        <end position="90"/>
    </location>
</feature>
<comment type="caution">
    <text evidence="2">The sequence shown here is derived from an EMBL/GenBank/DDBJ whole genome shotgun (WGS) entry which is preliminary data.</text>
</comment>
<sequence>DEIVYFSTGNSHECEVKLIDSTNITLNKALSHYRKTFIEEGNFFPINRSIILNLSYINTFNPQKQIIRLTTGEELSISRRQASKLRHLLLRTEEDNDQHIG</sequence>
<dbReference type="EMBL" id="SPNC01000027">
    <property type="protein sequence ID" value="TFH96182.1"/>
    <property type="molecule type" value="Genomic_DNA"/>
</dbReference>
<protein>
    <submittedName>
        <fullName evidence="2">LytTR family transcriptional regulator</fullName>
    </submittedName>
</protein>
<evidence type="ECO:0000313" key="3">
    <source>
        <dbReference type="Proteomes" id="UP000297225"/>
    </source>
</evidence>
<name>A0A4Y8WR50_9PORP</name>
<evidence type="ECO:0000259" key="1">
    <source>
        <dbReference type="SMART" id="SM00850"/>
    </source>
</evidence>
<dbReference type="GO" id="GO:0003677">
    <property type="term" value="F:DNA binding"/>
    <property type="evidence" value="ECO:0007669"/>
    <property type="project" value="InterPro"/>
</dbReference>
<dbReference type="InterPro" id="IPR007492">
    <property type="entry name" value="LytTR_DNA-bd_dom"/>
</dbReference>
<dbReference type="Proteomes" id="UP000297225">
    <property type="component" value="Unassembled WGS sequence"/>
</dbReference>
<dbReference type="RefSeq" id="WP_134852612.1">
    <property type="nucleotide sequence ID" value="NZ_SPNC01000027.1"/>
</dbReference>
<feature type="non-terminal residue" evidence="2">
    <location>
        <position position="1"/>
    </location>
</feature>